<sequence>MRMPGNYLRRRSEETFLLVILIFLSWRKPWPKSVVPWLAGKHIKNGNMRLRIDIDQLVDFWICEGFLDEYDGIAARNQGYCIVGTLLHACLLEEEEGNRVKMHDVIRDMALWIASTFENKNEKFLVLAGVGLTAAPSVGV</sequence>
<accession>A0A2H5PR75</accession>
<evidence type="ECO:0000259" key="2">
    <source>
        <dbReference type="Pfam" id="PF23559"/>
    </source>
</evidence>
<comment type="caution">
    <text evidence="3">The sequence shown here is derived from an EMBL/GenBank/DDBJ whole genome shotgun (WGS) entry which is preliminary data.</text>
</comment>
<dbReference type="InterPro" id="IPR058922">
    <property type="entry name" value="WHD_DRP"/>
</dbReference>
<keyword evidence="1" id="KW-0677">Repeat</keyword>
<evidence type="ECO:0000313" key="3">
    <source>
        <dbReference type="EMBL" id="GAY54605.1"/>
    </source>
</evidence>
<dbReference type="EMBL" id="BDQV01000107">
    <property type="protein sequence ID" value="GAY54605.1"/>
    <property type="molecule type" value="Genomic_DNA"/>
</dbReference>
<gene>
    <name evidence="3" type="ORF">CUMW_158020</name>
</gene>
<organism evidence="3 4">
    <name type="scientific">Citrus unshiu</name>
    <name type="common">Satsuma mandarin</name>
    <name type="synonym">Citrus nobilis var. unshiu</name>
    <dbReference type="NCBI Taxonomy" id="55188"/>
    <lineage>
        <taxon>Eukaryota</taxon>
        <taxon>Viridiplantae</taxon>
        <taxon>Streptophyta</taxon>
        <taxon>Embryophyta</taxon>
        <taxon>Tracheophyta</taxon>
        <taxon>Spermatophyta</taxon>
        <taxon>Magnoliopsida</taxon>
        <taxon>eudicotyledons</taxon>
        <taxon>Gunneridae</taxon>
        <taxon>Pentapetalae</taxon>
        <taxon>rosids</taxon>
        <taxon>malvids</taxon>
        <taxon>Sapindales</taxon>
        <taxon>Rutaceae</taxon>
        <taxon>Aurantioideae</taxon>
        <taxon>Citrus</taxon>
    </lineage>
</organism>
<dbReference type="STRING" id="55188.A0A2H5PR75"/>
<dbReference type="Proteomes" id="UP000236630">
    <property type="component" value="Unassembled WGS sequence"/>
</dbReference>
<evidence type="ECO:0000256" key="1">
    <source>
        <dbReference type="ARBA" id="ARBA00022737"/>
    </source>
</evidence>
<evidence type="ECO:0000313" key="4">
    <source>
        <dbReference type="Proteomes" id="UP000236630"/>
    </source>
</evidence>
<proteinExistence type="predicted"/>
<protein>
    <recommendedName>
        <fullName evidence="2">Disease resistance protein winged helix domain-containing protein</fullName>
    </recommendedName>
</protein>
<name>A0A2H5PR75_CITUN</name>
<dbReference type="AlphaFoldDB" id="A0A2H5PR75"/>
<keyword evidence="4" id="KW-1185">Reference proteome</keyword>
<reference evidence="3 4" key="1">
    <citation type="journal article" date="2017" name="Front. Genet.">
        <title>Draft sequencing of the heterozygous diploid genome of Satsuma (Citrus unshiu Marc.) using a hybrid assembly approach.</title>
        <authorList>
            <person name="Shimizu T."/>
            <person name="Tanizawa Y."/>
            <person name="Mochizuki T."/>
            <person name="Nagasaki H."/>
            <person name="Yoshioka T."/>
            <person name="Toyoda A."/>
            <person name="Fujiyama A."/>
            <person name="Kaminuma E."/>
            <person name="Nakamura Y."/>
        </authorList>
    </citation>
    <scope>NUCLEOTIDE SEQUENCE [LARGE SCALE GENOMIC DNA]</scope>
    <source>
        <strain evidence="4">cv. Miyagawa wase</strain>
    </source>
</reference>
<dbReference type="Pfam" id="PF23559">
    <property type="entry name" value="WHD_DRP"/>
    <property type="match status" value="1"/>
</dbReference>
<feature type="domain" description="Disease resistance protein winged helix" evidence="2">
    <location>
        <begin position="51"/>
        <end position="110"/>
    </location>
</feature>